<dbReference type="STRING" id="88036.D8SC68"/>
<dbReference type="InterPro" id="IPR011990">
    <property type="entry name" value="TPR-like_helical_dom_sf"/>
</dbReference>
<sequence length="309" mass="34551">DVVTWNMIISSHAQSGDVAAAKRLFDSMPERSFVSWNTMAAAYVRNSDPHSTKGIFDRMPLWNTVAWNTLITAYSQVGHFQTCLQIFYSMPHWDVFSCNYVITALSNLENLSAAISLFDSMPLRNVYTMPMWNLSSKTAMLQALAQSGCLDEAEETFHSMASSTVNVDMVCWTSMIIAYSIHGSIDRARDIFDLMPRRDCVCWNVMVGAYAQNGATVDTLRAMLHHGIPADHVVFNSLLFSCGHSGLVALARESFVSMRHEHSLEAGLDHYTRMLGILARAGQIEEALDLLQAMPYRPNDVTWTTFLSA</sequence>
<dbReference type="PANTHER" id="PTHR47928">
    <property type="entry name" value="REPEAT-CONTAINING PROTEIN, PUTATIVE-RELATED"/>
    <property type="match status" value="1"/>
</dbReference>
<dbReference type="eggNOG" id="KOG4197">
    <property type="taxonomic scope" value="Eukaryota"/>
</dbReference>
<feature type="repeat" description="PPR" evidence="2">
    <location>
        <begin position="133"/>
        <end position="167"/>
    </location>
</feature>
<reference evidence="3 4" key="1">
    <citation type="journal article" date="2011" name="Science">
        <title>The Selaginella genome identifies genetic changes associated with the evolution of vascular plants.</title>
        <authorList>
            <person name="Banks J.A."/>
            <person name="Nishiyama T."/>
            <person name="Hasebe M."/>
            <person name="Bowman J.L."/>
            <person name="Gribskov M."/>
            <person name="dePamphilis C."/>
            <person name="Albert V.A."/>
            <person name="Aono N."/>
            <person name="Aoyama T."/>
            <person name="Ambrose B.A."/>
            <person name="Ashton N.W."/>
            <person name="Axtell M.J."/>
            <person name="Barker E."/>
            <person name="Barker M.S."/>
            <person name="Bennetzen J.L."/>
            <person name="Bonawitz N.D."/>
            <person name="Chapple C."/>
            <person name="Cheng C."/>
            <person name="Correa L.G."/>
            <person name="Dacre M."/>
            <person name="DeBarry J."/>
            <person name="Dreyer I."/>
            <person name="Elias M."/>
            <person name="Engstrom E.M."/>
            <person name="Estelle M."/>
            <person name="Feng L."/>
            <person name="Finet C."/>
            <person name="Floyd S.K."/>
            <person name="Frommer W.B."/>
            <person name="Fujita T."/>
            <person name="Gramzow L."/>
            <person name="Gutensohn M."/>
            <person name="Harholt J."/>
            <person name="Hattori M."/>
            <person name="Heyl A."/>
            <person name="Hirai T."/>
            <person name="Hiwatashi Y."/>
            <person name="Ishikawa M."/>
            <person name="Iwata M."/>
            <person name="Karol K.G."/>
            <person name="Koehler B."/>
            <person name="Kolukisaoglu U."/>
            <person name="Kubo M."/>
            <person name="Kurata T."/>
            <person name="Lalonde S."/>
            <person name="Li K."/>
            <person name="Li Y."/>
            <person name="Litt A."/>
            <person name="Lyons E."/>
            <person name="Manning G."/>
            <person name="Maruyama T."/>
            <person name="Michael T.P."/>
            <person name="Mikami K."/>
            <person name="Miyazaki S."/>
            <person name="Morinaga S."/>
            <person name="Murata T."/>
            <person name="Mueller-Roeber B."/>
            <person name="Nelson D.R."/>
            <person name="Obara M."/>
            <person name="Oguri Y."/>
            <person name="Olmstead R.G."/>
            <person name="Onodera N."/>
            <person name="Petersen B.L."/>
            <person name="Pils B."/>
            <person name="Prigge M."/>
            <person name="Rensing S.A."/>
            <person name="Riano-Pachon D.M."/>
            <person name="Roberts A.W."/>
            <person name="Sato Y."/>
            <person name="Scheller H.V."/>
            <person name="Schulz B."/>
            <person name="Schulz C."/>
            <person name="Shakirov E.V."/>
            <person name="Shibagaki N."/>
            <person name="Shinohara N."/>
            <person name="Shippen D.E."/>
            <person name="Soerensen I."/>
            <person name="Sotooka R."/>
            <person name="Sugimoto N."/>
            <person name="Sugita M."/>
            <person name="Sumikawa N."/>
            <person name="Tanurdzic M."/>
            <person name="Theissen G."/>
            <person name="Ulvskov P."/>
            <person name="Wakazuki S."/>
            <person name="Weng J.K."/>
            <person name="Willats W.W."/>
            <person name="Wipf D."/>
            <person name="Wolf P.G."/>
            <person name="Yang L."/>
            <person name="Zimmer A.D."/>
            <person name="Zhu Q."/>
            <person name="Mitros T."/>
            <person name="Hellsten U."/>
            <person name="Loque D."/>
            <person name="Otillar R."/>
            <person name="Salamov A."/>
            <person name="Schmutz J."/>
            <person name="Shapiro H."/>
            <person name="Lindquist E."/>
            <person name="Lucas S."/>
            <person name="Rokhsar D."/>
            <person name="Grigoriev I.V."/>
        </authorList>
    </citation>
    <scope>NUCLEOTIDE SEQUENCE [LARGE SCALE GENOMIC DNA]</scope>
</reference>
<dbReference type="Pfam" id="PF12854">
    <property type="entry name" value="PPR_1"/>
    <property type="match status" value="1"/>
</dbReference>
<gene>
    <name evidence="3" type="ORF">SELMODRAFT_55016</name>
</gene>
<evidence type="ECO:0008006" key="5">
    <source>
        <dbReference type="Google" id="ProtNLM"/>
    </source>
</evidence>
<dbReference type="Proteomes" id="UP000001514">
    <property type="component" value="Unassembled WGS sequence"/>
</dbReference>
<dbReference type="AlphaFoldDB" id="D8SC68"/>
<evidence type="ECO:0000256" key="2">
    <source>
        <dbReference type="PROSITE-ProRule" id="PRU00708"/>
    </source>
</evidence>
<dbReference type="Gene3D" id="1.25.40.10">
    <property type="entry name" value="Tetratricopeptide repeat domain"/>
    <property type="match status" value="4"/>
</dbReference>
<dbReference type="Pfam" id="PF01535">
    <property type="entry name" value="PPR"/>
    <property type="match status" value="8"/>
</dbReference>
<feature type="non-terminal residue" evidence="3">
    <location>
        <position position="309"/>
    </location>
</feature>
<dbReference type="InterPro" id="IPR002885">
    <property type="entry name" value="PPR_rpt"/>
</dbReference>
<dbReference type="Gramene" id="EFJ18034">
    <property type="protein sequence ID" value="EFJ18034"/>
    <property type="gene ID" value="SELMODRAFT_55016"/>
</dbReference>
<evidence type="ECO:0000313" key="4">
    <source>
        <dbReference type="Proteomes" id="UP000001514"/>
    </source>
</evidence>
<keyword evidence="1" id="KW-0677">Repeat</keyword>
<dbReference type="PROSITE" id="PS51375">
    <property type="entry name" value="PPR"/>
    <property type="match status" value="4"/>
</dbReference>
<dbReference type="NCBIfam" id="TIGR00756">
    <property type="entry name" value="PPR"/>
    <property type="match status" value="4"/>
</dbReference>
<name>D8SC68_SELML</name>
<feature type="repeat" description="PPR" evidence="2">
    <location>
        <begin position="1"/>
        <end position="35"/>
    </location>
</feature>
<feature type="repeat" description="PPR" evidence="2">
    <location>
        <begin position="168"/>
        <end position="202"/>
    </location>
</feature>
<evidence type="ECO:0000313" key="3">
    <source>
        <dbReference type="EMBL" id="EFJ18034.1"/>
    </source>
</evidence>
<keyword evidence="4" id="KW-1185">Reference proteome</keyword>
<protein>
    <recommendedName>
        <fullName evidence="5">Pentacotripeptide-repeat region of PRORP domain-containing protein</fullName>
    </recommendedName>
</protein>
<dbReference type="InterPro" id="IPR050421">
    <property type="entry name" value="PPR"/>
</dbReference>
<accession>D8SC68</accession>
<dbReference type="HOGENOM" id="CLU_002706_0_0_1"/>
<feature type="repeat" description="PPR" evidence="2">
    <location>
        <begin position="63"/>
        <end position="97"/>
    </location>
</feature>
<dbReference type="KEGG" id="smo:SELMODRAFT_55016"/>
<dbReference type="PANTHER" id="PTHR47928:SF207">
    <property type="entry name" value="PENTATRICOPEPTIDE REPEAT-CONTAINING PROTEIN"/>
    <property type="match status" value="1"/>
</dbReference>
<dbReference type="InParanoid" id="D8SC68"/>
<dbReference type="FunFam" id="1.25.40.10:FF:000158">
    <property type="entry name" value="pentatricopeptide repeat-containing protein At2g33680"/>
    <property type="match status" value="1"/>
</dbReference>
<organism evidence="4">
    <name type="scientific">Selaginella moellendorffii</name>
    <name type="common">Spikemoss</name>
    <dbReference type="NCBI Taxonomy" id="88036"/>
    <lineage>
        <taxon>Eukaryota</taxon>
        <taxon>Viridiplantae</taxon>
        <taxon>Streptophyta</taxon>
        <taxon>Embryophyta</taxon>
        <taxon>Tracheophyta</taxon>
        <taxon>Lycopodiopsida</taxon>
        <taxon>Selaginellales</taxon>
        <taxon>Selaginellaceae</taxon>
        <taxon>Selaginella</taxon>
    </lineage>
</organism>
<evidence type="ECO:0000256" key="1">
    <source>
        <dbReference type="ARBA" id="ARBA00022737"/>
    </source>
</evidence>
<dbReference type="EMBL" id="GL377611">
    <property type="protein sequence ID" value="EFJ18034.1"/>
    <property type="molecule type" value="Genomic_DNA"/>
</dbReference>
<proteinExistence type="predicted"/>
<dbReference type="GO" id="GO:0048731">
    <property type="term" value="P:system development"/>
    <property type="evidence" value="ECO:0007669"/>
    <property type="project" value="UniProtKB-ARBA"/>
</dbReference>
<feature type="non-terminal residue" evidence="3">
    <location>
        <position position="1"/>
    </location>
</feature>